<accession>A0A6L3ITS0</accession>
<comment type="caution">
    <text evidence="2">The sequence shown here is derived from an EMBL/GenBank/DDBJ whole genome shotgun (WGS) entry which is preliminary data.</text>
</comment>
<evidence type="ECO:0000313" key="3">
    <source>
        <dbReference type="EMBL" id="MBV3123670.1"/>
    </source>
</evidence>
<dbReference type="RefSeq" id="WP_007854949.1">
    <property type="nucleotide sequence ID" value="NZ_DAWDYP010000013.1"/>
</dbReference>
<name>A0A6L3ITS0_9BACT</name>
<dbReference type="Proteomes" id="UP000777173">
    <property type="component" value="Unassembled WGS sequence"/>
</dbReference>
<proteinExistence type="predicted"/>
<reference evidence="3" key="2">
    <citation type="submission" date="2021-06" db="EMBL/GenBank/DDBJ databases">
        <title>Collection of gut derived symbiotic bacterial strains cultured from healthy donors.</title>
        <authorList>
            <person name="Lin H."/>
            <person name="Littmann E."/>
            <person name="Pamer E.G."/>
        </authorList>
    </citation>
    <scope>NUCLEOTIDE SEQUENCE</scope>
    <source>
        <strain evidence="3">MSK.5.10</strain>
    </source>
</reference>
<protein>
    <submittedName>
        <fullName evidence="2">Uncharacterized protein</fullName>
    </submittedName>
</protein>
<sequence length="75" mass="8217">MKEDRFLNIPGEIPILTNDETNRLKGGFKKIKTNPSVRMDSGDNNENCHGHSGGMGGGESEDTNLNCKFSCKCNN</sequence>
<evidence type="ECO:0000256" key="1">
    <source>
        <dbReference type="SAM" id="MobiDB-lite"/>
    </source>
</evidence>
<feature type="region of interest" description="Disordered" evidence="1">
    <location>
        <begin position="32"/>
        <end position="59"/>
    </location>
</feature>
<evidence type="ECO:0000313" key="4">
    <source>
        <dbReference type="Proteomes" id="UP000481700"/>
    </source>
</evidence>
<organism evidence="2 4">
    <name type="scientific">Phocaeicola dorei</name>
    <dbReference type="NCBI Taxonomy" id="357276"/>
    <lineage>
        <taxon>Bacteria</taxon>
        <taxon>Pseudomonadati</taxon>
        <taxon>Bacteroidota</taxon>
        <taxon>Bacteroidia</taxon>
        <taxon>Bacteroidales</taxon>
        <taxon>Bacteroidaceae</taxon>
        <taxon>Phocaeicola</taxon>
    </lineage>
</organism>
<dbReference type="Proteomes" id="UP000481700">
    <property type="component" value="Unassembled WGS sequence"/>
</dbReference>
<reference evidence="2 4" key="1">
    <citation type="journal article" date="2019" name="Nat. Med.">
        <title>A library of human gut bacterial isolates paired with longitudinal multiomics data enables mechanistic microbiome research.</title>
        <authorList>
            <person name="Poyet M."/>
            <person name="Groussin M."/>
            <person name="Gibbons S.M."/>
            <person name="Avila-Pacheco J."/>
            <person name="Jiang X."/>
            <person name="Kearney S.M."/>
            <person name="Perrotta A.R."/>
            <person name="Berdy B."/>
            <person name="Zhao S."/>
            <person name="Lieberman T.D."/>
            <person name="Swanson P.K."/>
            <person name="Smith M."/>
            <person name="Roesemann S."/>
            <person name="Alexander J.E."/>
            <person name="Rich S.A."/>
            <person name="Livny J."/>
            <person name="Vlamakis H."/>
            <person name="Clish C."/>
            <person name="Bullock K."/>
            <person name="Deik A."/>
            <person name="Scott J."/>
            <person name="Pierce K.A."/>
            <person name="Xavier R.J."/>
            <person name="Alm E.J."/>
        </authorList>
    </citation>
    <scope>NUCLEOTIDE SEQUENCE [LARGE SCALE GENOMIC DNA]</scope>
    <source>
        <strain evidence="2 4">BIOML-A25</strain>
    </source>
</reference>
<dbReference type="EMBL" id="VVZV01000008">
    <property type="protein sequence ID" value="KAA5320901.1"/>
    <property type="molecule type" value="Genomic_DNA"/>
</dbReference>
<gene>
    <name evidence="2" type="ORF">F2Z07_09445</name>
    <name evidence="3" type="ORF">KSU80_10820</name>
</gene>
<dbReference type="EMBL" id="JAHOAX010000009">
    <property type="protein sequence ID" value="MBV3123670.1"/>
    <property type="molecule type" value="Genomic_DNA"/>
</dbReference>
<dbReference type="AlphaFoldDB" id="A0A6L3ITS0"/>
<evidence type="ECO:0000313" key="2">
    <source>
        <dbReference type="EMBL" id="KAA5320901.1"/>
    </source>
</evidence>